<feature type="transmembrane region" description="Helical" evidence="7">
    <location>
        <begin position="6"/>
        <end position="25"/>
    </location>
</feature>
<keyword evidence="3 7" id="KW-1133">Transmembrane helix</keyword>
<sequence length="339" mass="36446">MDDVLAAILAFSIISVVVLICRLTARALQKVRFDTGDYLALLGILVWGCFLGVVPGVILLGTNNMTAAARGALVPGSDEVGRREMGSKLLLADRVMYISTLWVSKGIIWAFYANLITQFYSLRILRISSAGLVVTYLATIIATLLECKPLRLYWQVIPDPGTCVRALIQLWCVGGLNIGTDLLLMGLLIPVLVKVQLPWYKKLGLSFLFCMGTFLVAITAVRIAMTVSQSHSQKVRSLWGTAEMLCATCVANAPAFYASMRKWYMSSACRRRAVNPPGGADLEPGGVPAASPPTPSSTGLWKWSSSNKSPGFTLTAGTGMSGQTQPRAQPEAQGAPAQT</sequence>
<reference evidence="9" key="1">
    <citation type="journal article" date="2023" name="Mol. Phylogenet. Evol.">
        <title>Genome-scale phylogeny and comparative genomics of the fungal order Sordariales.</title>
        <authorList>
            <person name="Hensen N."/>
            <person name="Bonometti L."/>
            <person name="Westerberg I."/>
            <person name="Brannstrom I.O."/>
            <person name="Guillou S."/>
            <person name="Cros-Aarteil S."/>
            <person name="Calhoun S."/>
            <person name="Haridas S."/>
            <person name="Kuo A."/>
            <person name="Mondo S."/>
            <person name="Pangilinan J."/>
            <person name="Riley R."/>
            <person name="LaButti K."/>
            <person name="Andreopoulos B."/>
            <person name="Lipzen A."/>
            <person name="Chen C."/>
            <person name="Yan M."/>
            <person name="Daum C."/>
            <person name="Ng V."/>
            <person name="Clum A."/>
            <person name="Steindorff A."/>
            <person name="Ohm R.A."/>
            <person name="Martin F."/>
            <person name="Silar P."/>
            <person name="Natvig D.O."/>
            <person name="Lalanne C."/>
            <person name="Gautier V."/>
            <person name="Ament-Velasquez S.L."/>
            <person name="Kruys A."/>
            <person name="Hutchinson M.I."/>
            <person name="Powell A.J."/>
            <person name="Barry K."/>
            <person name="Miller A.N."/>
            <person name="Grigoriev I.V."/>
            <person name="Debuchy R."/>
            <person name="Gladieux P."/>
            <person name="Hiltunen Thoren M."/>
            <person name="Johannesson H."/>
        </authorList>
    </citation>
    <scope>NUCLEOTIDE SEQUENCE</scope>
    <source>
        <strain evidence="9">CBS 955.72</strain>
    </source>
</reference>
<comment type="similarity">
    <text evidence="5">Belongs to the SAT4 family.</text>
</comment>
<feature type="transmembrane region" description="Helical" evidence="7">
    <location>
        <begin position="168"/>
        <end position="193"/>
    </location>
</feature>
<feature type="transmembrane region" description="Helical" evidence="7">
    <location>
        <begin position="205"/>
        <end position="225"/>
    </location>
</feature>
<evidence type="ECO:0000256" key="5">
    <source>
        <dbReference type="ARBA" id="ARBA00038359"/>
    </source>
</evidence>
<reference evidence="9" key="2">
    <citation type="submission" date="2023-06" db="EMBL/GenBank/DDBJ databases">
        <authorList>
            <consortium name="Lawrence Berkeley National Laboratory"/>
            <person name="Haridas S."/>
            <person name="Hensen N."/>
            <person name="Bonometti L."/>
            <person name="Westerberg I."/>
            <person name="Brannstrom I.O."/>
            <person name="Guillou S."/>
            <person name="Cros-Aarteil S."/>
            <person name="Calhoun S."/>
            <person name="Kuo A."/>
            <person name="Mondo S."/>
            <person name="Pangilinan J."/>
            <person name="Riley R."/>
            <person name="Labutti K."/>
            <person name="Andreopoulos B."/>
            <person name="Lipzen A."/>
            <person name="Chen C."/>
            <person name="Yanf M."/>
            <person name="Daum C."/>
            <person name="Ng V."/>
            <person name="Clum A."/>
            <person name="Steindorff A."/>
            <person name="Ohm R."/>
            <person name="Martin F."/>
            <person name="Silar P."/>
            <person name="Natvig D."/>
            <person name="Lalanne C."/>
            <person name="Gautier V."/>
            <person name="Ament-Velasquez S.L."/>
            <person name="Kruys A."/>
            <person name="Hutchinson M.I."/>
            <person name="Powell A.J."/>
            <person name="Barry K."/>
            <person name="Miller A.N."/>
            <person name="Grigoriev I.V."/>
            <person name="Debuchy R."/>
            <person name="Gladieux P."/>
            <person name="Thoren M.H."/>
            <person name="Johannesson H."/>
        </authorList>
    </citation>
    <scope>NUCLEOTIDE SEQUENCE</scope>
    <source>
        <strain evidence="9">CBS 955.72</strain>
    </source>
</reference>
<dbReference type="Proteomes" id="UP001275084">
    <property type="component" value="Unassembled WGS sequence"/>
</dbReference>
<evidence type="ECO:0000313" key="10">
    <source>
        <dbReference type="Proteomes" id="UP001275084"/>
    </source>
</evidence>
<keyword evidence="4 7" id="KW-0472">Membrane</keyword>
<feature type="compositionally biased region" description="Polar residues" evidence="6">
    <location>
        <begin position="303"/>
        <end position="327"/>
    </location>
</feature>
<organism evidence="9 10">
    <name type="scientific">Lasiosphaeria hispida</name>
    <dbReference type="NCBI Taxonomy" id="260671"/>
    <lineage>
        <taxon>Eukaryota</taxon>
        <taxon>Fungi</taxon>
        <taxon>Dikarya</taxon>
        <taxon>Ascomycota</taxon>
        <taxon>Pezizomycotina</taxon>
        <taxon>Sordariomycetes</taxon>
        <taxon>Sordariomycetidae</taxon>
        <taxon>Sordariales</taxon>
        <taxon>Lasiosphaeriaceae</taxon>
        <taxon>Lasiosphaeria</taxon>
    </lineage>
</organism>
<proteinExistence type="inferred from homology"/>
<keyword evidence="2 7" id="KW-0812">Transmembrane</keyword>
<dbReference type="GO" id="GO:0016020">
    <property type="term" value="C:membrane"/>
    <property type="evidence" value="ECO:0007669"/>
    <property type="project" value="UniProtKB-SubCell"/>
</dbReference>
<feature type="transmembrane region" description="Helical" evidence="7">
    <location>
        <begin position="95"/>
        <end position="112"/>
    </location>
</feature>
<feature type="domain" description="Rhodopsin" evidence="8">
    <location>
        <begin position="22"/>
        <end position="259"/>
    </location>
</feature>
<dbReference type="EMBL" id="JAUIQD010000004">
    <property type="protein sequence ID" value="KAK3353161.1"/>
    <property type="molecule type" value="Genomic_DNA"/>
</dbReference>
<feature type="transmembrane region" description="Helical" evidence="7">
    <location>
        <begin position="124"/>
        <end position="145"/>
    </location>
</feature>
<evidence type="ECO:0000256" key="6">
    <source>
        <dbReference type="SAM" id="MobiDB-lite"/>
    </source>
</evidence>
<dbReference type="AlphaFoldDB" id="A0AAJ0HIB8"/>
<gene>
    <name evidence="9" type="ORF">B0T25DRAFT_568383</name>
</gene>
<evidence type="ECO:0000256" key="7">
    <source>
        <dbReference type="SAM" id="Phobius"/>
    </source>
</evidence>
<accession>A0AAJ0HIB8</accession>
<feature type="transmembrane region" description="Helical" evidence="7">
    <location>
        <begin position="237"/>
        <end position="257"/>
    </location>
</feature>
<feature type="transmembrane region" description="Helical" evidence="7">
    <location>
        <begin position="37"/>
        <end position="60"/>
    </location>
</feature>
<evidence type="ECO:0000256" key="3">
    <source>
        <dbReference type="ARBA" id="ARBA00022989"/>
    </source>
</evidence>
<dbReference type="InterPro" id="IPR049326">
    <property type="entry name" value="Rhodopsin_dom_fungi"/>
</dbReference>
<evidence type="ECO:0000259" key="8">
    <source>
        <dbReference type="Pfam" id="PF20684"/>
    </source>
</evidence>
<evidence type="ECO:0000256" key="4">
    <source>
        <dbReference type="ARBA" id="ARBA00023136"/>
    </source>
</evidence>
<feature type="region of interest" description="Disordered" evidence="6">
    <location>
        <begin position="279"/>
        <end position="339"/>
    </location>
</feature>
<comment type="caution">
    <text evidence="9">The sequence shown here is derived from an EMBL/GenBank/DDBJ whole genome shotgun (WGS) entry which is preliminary data.</text>
</comment>
<dbReference type="PANTHER" id="PTHR33048">
    <property type="entry name" value="PTH11-LIKE INTEGRAL MEMBRANE PROTEIN (AFU_ORTHOLOGUE AFUA_5G11245)"/>
    <property type="match status" value="1"/>
</dbReference>
<protein>
    <recommendedName>
        <fullName evidence="8">Rhodopsin domain-containing protein</fullName>
    </recommendedName>
</protein>
<evidence type="ECO:0000256" key="2">
    <source>
        <dbReference type="ARBA" id="ARBA00022692"/>
    </source>
</evidence>
<name>A0AAJ0HIB8_9PEZI</name>
<comment type="subcellular location">
    <subcellularLocation>
        <location evidence="1">Membrane</location>
        <topology evidence="1">Multi-pass membrane protein</topology>
    </subcellularLocation>
</comment>
<dbReference type="Pfam" id="PF20684">
    <property type="entry name" value="Fung_rhodopsin"/>
    <property type="match status" value="1"/>
</dbReference>
<evidence type="ECO:0000313" key="9">
    <source>
        <dbReference type="EMBL" id="KAK3353161.1"/>
    </source>
</evidence>
<dbReference type="InterPro" id="IPR052337">
    <property type="entry name" value="SAT4-like"/>
</dbReference>
<dbReference type="PANTHER" id="PTHR33048:SF166">
    <property type="entry name" value="PTH11-LIKE INTEGRAL MEMBRANE PROTEIN"/>
    <property type="match status" value="1"/>
</dbReference>
<evidence type="ECO:0000256" key="1">
    <source>
        <dbReference type="ARBA" id="ARBA00004141"/>
    </source>
</evidence>
<keyword evidence="10" id="KW-1185">Reference proteome</keyword>